<proteinExistence type="predicted"/>
<accession>A0ABD0YSF6</accession>
<dbReference type="AlphaFoldDB" id="A0ABD0YSF6"/>
<feature type="region of interest" description="Disordered" evidence="1">
    <location>
        <begin position="597"/>
        <end position="625"/>
    </location>
</feature>
<feature type="compositionally biased region" description="Low complexity" evidence="1">
    <location>
        <begin position="611"/>
        <end position="625"/>
    </location>
</feature>
<sequence>MAANSSGVEWGSIVKPILAASYGSFNKNDITELAKAVIRSESELINHEEKYETFYTAFSALAADYISSSATVVSKSQLGVVCNACRILLRYLLMRLSGSGGQQGQSGGGEPLPVKQLLLPIKALCSAAAMLTRSDQIALTAIMKNAKLPPHIKTSMPVLCLVFFIFSGDTSSGENKEAKEGKVRSRADLSNQIMEQLTSPLFDFSFSLEPNSSNLSEGKLDSTNEKSYEIESIFRQRNITSLKSLGAGDVMLDMCLQLPHLARYTHKYNAAIAKKGFSLPCTLAEAQLTRHSLQAVVSDMGVVWSALSLPVLEPLTPARLEKLTTVTMTCLYCALSAATAASVYGVSSSVSPKTVPGGNAGLGKSGEDEGNLDSLATNVVEKALEIFNLMIFIIKKSTRTDGNVLQNYMLIGAWLLVSGLQAQLSASSQVPSEKSGKEEKGKSPSKCREGSARINLMKVQQGFGVLSVALGTRALWLVGQLLEDAQFEAMGAVTGVEQAPLSISATSSPLQRAVTILNATPINQFLFYLATVSYRKACTLKRIQKHPPEGDTFSTSDSTTYYEDEMSCSDESSPDVDDDSEPLLGLWFEETISVPECENSTNPQSQEMQETPAKPSSAPTSSVVPEKGEPNGFILLASQIFHVMNKYLVTSESGFLNRYVETGLTEQQMVMLAAIIRDLDRETARTDTGTISVYFGATLGQLYSEFSHALTQYTHNLLARNLLSESLQSTLLLHLGVNPFSSNTDNNTWPLQVYPRTLAVLAQVLLLKPQSEKETACINIWQRLISTLVDNIHLRSTNADVDNEDLNVEHAQLVLFLFHSLNLMQKKSVLMLCSTAIILVSHYTFRVMRESQLMHLSRLLLLLDYLVKHLYDAPPALLEQVQWNLLSGTSLGSSSSGGTATRLFSPCSDIEDNYRRLMPQDEFSMRPKFYSLTYGEVNNQEPPKLDGLACNFILGTPDKVKYPELLDALIDVLNVTYQCNVAIRSMENISYTWLCAIQYCFTICWRLLLQLPPSTNYLEKLDQDKKAGASPLLLHSLIWGPRAAHKTFIPWMKDCLVKQGMYTQYAECALKNVADVVNNPMYDISVSKICISTLMPQIATSGKYQHTLALPNLMDLCILDAVVAKVQATLDQTAKTPASESESNKTIQTTEMKPNSELIQDLLPQILQLAEAILICSRSSLMYQISEDEGGANFTDGDLSAFCSALAISSTKCSKTQALATAINQLLPASVTSAVEKWNAYTISSFPSVSSIDFE</sequence>
<dbReference type="Pfam" id="PF19423">
    <property type="entry name" value="E3_UBR4_N"/>
    <property type="match status" value="1"/>
</dbReference>
<keyword evidence="4" id="KW-1185">Reference proteome</keyword>
<gene>
    <name evidence="3" type="ORF">AAG570_008948</name>
</gene>
<evidence type="ECO:0000313" key="4">
    <source>
        <dbReference type="Proteomes" id="UP001558652"/>
    </source>
</evidence>
<reference evidence="3 4" key="1">
    <citation type="submission" date="2024-07" db="EMBL/GenBank/DDBJ databases">
        <title>Chromosome-level genome assembly of the water stick insect Ranatra chinensis (Heteroptera: Nepidae).</title>
        <authorList>
            <person name="Liu X."/>
        </authorList>
    </citation>
    <scope>NUCLEOTIDE SEQUENCE [LARGE SCALE GENOMIC DNA]</scope>
    <source>
        <strain evidence="3">Cailab_2021Rc</strain>
        <tissue evidence="3">Muscle</tissue>
    </source>
</reference>
<feature type="compositionally biased region" description="Basic and acidic residues" evidence="1">
    <location>
        <begin position="434"/>
        <end position="449"/>
    </location>
</feature>
<feature type="compositionally biased region" description="Polar residues" evidence="1">
    <location>
        <begin position="598"/>
        <end position="609"/>
    </location>
</feature>
<evidence type="ECO:0000313" key="3">
    <source>
        <dbReference type="EMBL" id="KAL1138886.1"/>
    </source>
</evidence>
<feature type="region of interest" description="Disordered" evidence="1">
    <location>
        <begin position="348"/>
        <end position="367"/>
    </location>
</feature>
<feature type="compositionally biased region" description="Acidic residues" evidence="1">
    <location>
        <begin position="562"/>
        <end position="580"/>
    </location>
</feature>
<protein>
    <recommendedName>
        <fullName evidence="2">E3 ubiquitin-protein ligase UBR4 N-terminal domain-containing protein</fullName>
    </recommendedName>
</protein>
<feature type="region of interest" description="Disordered" evidence="1">
    <location>
        <begin position="546"/>
        <end position="580"/>
    </location>
</feature>
<feature type="region of interest" description="Disordered" evidence="1">
    <location>
        <begin position="428"/>
        <end position="449"/>
    </location>
</feature>
<organism evidence="3 4">
    <name type="scientific">Ranatra chinensis</name>
    <dbReference type="NCBI Taxonomy" id="642074"/>
    <lineage>
        <taxon>Eukaryota</taxon>
        <taxon>Metazoa</taxon>
        <taxon>Ecdysozoa</taxon>
        <taxon>Arthropoda</taxon>
        <taxon>Hexapoda</taxon>
        <taxon>Insecta</taxon>
        <taxon>Pterygota</taxon>
        <taxon>Neoptera</taxon>
        <taxon>Paraneoptera</taxon>
        <taxon>Hemiptera</taxon>
        <taxon>Heteroptera</taxon>
        <taxon>Panheteroptera</taxon>
        <taxon>Nepomorpha</taxon>
        <taxon>Nepidae</taxon>
        <taxon>Ranatrinae</taxon>
        <taxon>Ranatra</taxon>
    </lineage>
</organism>
<dbReference type="InterPro" id="IPR045189">
    <property type="entry name" value="UBR4-like"/>
</dbReference>
<dbReference type="PANTHER" id="PTHR21725">
    <property type="entry name" value="E3 UBIQUITIN-PROTEIN LIGASE UBR4"/>
    <property type="match status" value="1"/>
</dbReference>
<dbReference type="InterPro" id="IPR045841">
    <property type="entry name" value="E3_UBR4_N"/>
</dbReference>
<feature type="domain" description="E3 ubiquitin-protein ligase UBR4 N-terminal" evidence="2">
    <location>
        <begin position="50"/>
        <end position="1251"/>
    </location>
</feature>
<name>A0ABD0YSF6_9HEMI</name>
<dbReference type="PANTHER" id="PTHR21725:SF1">
    <property type="entry name" value="E3 UBIQUITIN-PROTEIN LIGASE UBR4"/>
    <property type="match status" value="1"/>
</dbReference>
<comment type="caution">
    <text evidence="3">The sequence shown here is derived from an EMBL/GenBank/DDBJ whole genome shotgun (WGS) entry which is preliminary data.</text>
</comment>
<dbReference type="EMBL" id="JBFDAA010000003">
    <property type="protein sequence ID" value="KAL1138886.1"/>
    <property type="molecule type" value="Genomic_DNA"/>
</dbReference>
<dbReference type="Proteomes" id="UP001558652">
    <property type="component" value="Unassembled WGS sequence"/>
</dbReference>
<evidence type="ECO:0000256" key="1">
    <source>
        <dbReference type="SAM" id="MobiDB-lite"/>
    </source>
</evidence>
<evidence type="ECO:0000259" key="2">
    <source>
        <dbReference type="Pfam" id="PF19423"/>
    </source>
</evidence>